<evidence type="ECO:0000313" key="3">
    <source>
        <dbReference type="EMBL" id="MBY5958256.1"/>
    </source>
</evidence>
<dbReference type="PANTHER" id="PTHR33515">
    <property type="entry name" value="RIBOSOME-BINDING FACTOR A, CHLOROPLASTIC-RELATED"/>
    <property type="match status" value="1"/>
</dbReference>
<dbReference type="GO" id="GO:0043024">
    <property type="term" value="F:ribosomal small subunit binding"/>
    <property type="evidence" value="ECO:0007669"/>
    <property type="project" value="TreeGrafter"/>
</dbReference>
<dbReference type="InterPro" id="IPR023799">
    <property type="entry name" value="RbfA_dom_sf"/>
</dbReference>
<comment type="similarity">
    <text evidence="2">Belongs to the RbfA family.</text>
</comment>
<evidence type="ECO:0000256" key="2">
    <source>
        <dbReference type="HAMAP-Rule" id="MF_00003"/>
    </source>
</evidence>
<dbReference type="PANTHER" id="PTHR33515:SF1">
    <property type="entry name" value="RIBOSOME-BINDING FACTOR A, CHLOROPLASTIC-RELATED"/>
    <property type="match status" value="1"/>
</dbReference>
<keyword evidence="4" id="KW-1185">Reference proteome</keyword>
<dbReference type="Gene3D" id="3.30.300.20">
    <property type="match status" value="1"/>
</dbReference>
<reference evidence="3" key="1">
    <citation type="submission" date="2021-06" db="EMBL/GenBank/DDBJ databases">
        <title>44 bacteria genomes isolated from Dapeng, Shenzhen.</title>
        <authorList>
            <person name="Zheng W."/>
            <person name="Yu S."/>
            <person name="Huang Y."/>
        </authorList>
    </citation>
    <scope>NUCLEOTIDE SEQUENCE</scope>
    <source>
        <strain evidence="3">DP5N28-2</strain>
    </source>
</reference>
<protein>
    <recommendedName>
        <fullName evidence="2">Ribosome-binding factor A</fullName>
    </recommendedName>
</protein>
<dbReference type="Pfam" id="PF02033">
    <property type="entry name" value="RBFA"/>
    <property type="match status" value="1"/>
</dbReference>
<dbReference type="RefSeq" id="WP_222579794.1">
    <property type="nucleotide sequence ID" value="NZ_JAHVHU010000008.1"/>
</dbReference>
<dbReference type="InterPro" id="IPR015946">
    <property type="entry name" value="KH_dom-like_a/b"/>
</dbReference>
<dbReference type="InterPro" id="IPR000238">
    <property type="entry name" value="RbfA"/>
</dbReference>
<accession>A0A953LB61</accession>
<name>A0A953LB61_9BACT</name>
<evidence type="ECO:0000313" key="4">
    <source>
        <dbReference type="Proteomes" id="UP000753961"/>
    </source>
</evidence>
<dbReference type="SUPFAM" id="SSF89919">
    <property type="entry name" value="Ribosome-binding factor A, RbfA"/>
    <property type="match status" value="1"/>
</dbReference>
<dbReference type="GO" id="GO:0005829">
    <property type="term" value="C:cytosol"/>
    <property type="evidence" value="ECO:0007669"/>
    <property type="project" value="TreeGrafter"/>
</dbReference>
<dbReference type="EMBL" id="JAHVHU010000008">
    <property type="protein sequence ID" value="MBY5958256.1"/>
    <property type="molecule type" value="Genomic_DNA"/>
</dbReference>
<keyword evidence="1 2" id="KW-0690">Ribosome biogenesis</keyword>
<comment type="subunit">
    <text evidence="2">Monomer. Binds 30S ribosomal subunits, but not 50S ribosomal subunits or 70S ribosomes.</text>
</comment>
<comment type="caution">
    <text evidence="3">The sequence shown here is derived from an EMBL/GenBank/DDBJ whole genome shotgun (WGS) entry which is preliminary data.</text>
</comment>
<evidence type="ECO:0000256" key="1">
    <source>
        <dbReference type="ARBA" id="ARBA00022517"/>
    </source>
</evidence>
<dbReference type="HAMAP" id="MF_00003">
    <property type="entry name" value="RbfA"/>
    <property type="match status" value="1"/>
</dbReference>
<comment type="function">
    <text evidence="2">One of several proteins that assist in the late maturation steps of the functional core of the 30S ribosomal subunit. Associates with free 30S ribosomal subunits (but not with 30S subunits that are part of 70S ribosomes or polysomes). Required for efficient processing of 16S rRNA. May interact with the 5'-terminal helix region of 16S rRNA.</text>
</comment>
<comment type="subcellular location">
    <subcellularLocation>
        <location evidence="2">Cytoplasm</location>
    </subcellularLocation>
</comment>
<proteinExistence type="inferred from homology"/>
<dbReference type="GO" id="GO:0030490">
    <property type="term" value="P:maturation of SSU-rRNA"/>
    <property type="evidence" value="ECO:0007669"/>
    <property type="project" value="UniProtKB-UniRule"/>
</dbReference>
<dbReference type="NCBIfam" id="TIGR00082">
    <property type="entry name" value="rbfA"/>
    <property type="match status" value="1"/>
</dbReference>
<dbReference type="AlphaFoldDB" id="A0A953LB61"/>
<dbReference type="Proteomes" id="UP000753961">
    <property type="component" value="Unassembled WGS sequence"/>
</dbReference>
<keyword evidence="2" id="KW-0963">Cytoplasm</keyword>
<gene>
    <name evidence="2 3" type="primary">rbfA</name>
    <name evidence="3" type="ORF">KUV50_08950</name>
</gene>
<organism evidence="3 4">
    <name type="scientific">Membranihabitans marinus</name>
    <dbReference type="NCBI Taxonomy" id="1227546"/>
    <lineage>
        <taxon>Bacteria</taxon>
        <taxon>Pseudomonadati</taxon>
        <taxon>Bacteroidota</taxon>
        <taxon>Saprospiria</taxon>
        <taxon>Saprospirales</taxon>
        <taxon>Saprospiraceae</taxon>
        <taxon>Membranihabitans</taxon>
    </lineage>
</organism>
<sequence length="117" mass="13883">MQNKRQSQVGELIKRNFSLVLQEEGSYIYKNALVTVTRVLMSPDLKYAKIYLSVYNRDDKAMVIQELNQEKSRLKNGLGTRIRKHVRRIPEIDFFLDDTLDEMSRLNELFDELKKED</sequence>